<reference evidence="1 2" key="1">
    <citation type="submission" date="2015-03" db="EMBL/GenBank/DDBJ databases">
        <title>Genome sequence of Kiloniella sp. P1-1, isolated from the gut microflora of Pacific white shrimp, Penaeus vannamei.</title>
        <authorList>
            <person name="Shao Z."/>
            <person name="Wang L."/>
            <person name="Li X."/>
        </authorList>
    </citation>
    <scope>NUCLEOTIDE SEQUENCE [LARGE SCALE GENOMIC DNA]</scope>
    <source>
        <strain evidence="1 2">P1-1</strain>
    </source>
</reference>
<comment type="caution">
    <text evidence="1">The sequence shown here is derived from an EMBL/GenBank/DDBJ whole genome shotgun (WGS) entry which is preliminary data.</text>
</comment>
<sequence length="233" mass="26817">MDIKKYNDPHEDSGFLRYAITHGVTELLSTATYSPDNLIIATEKKLEAMHEIIDRDKTFWGRFKNWFNGEKPDRILVDGGMLIQLFELSKQKSPYTLTSSHQYTIPYSDLYELYKKLLVAVAPEKAVKLDKSQTMTIDIATLKSASDKIFAYLEEANITEIPLEHDLHWVMKHKEALDPTKEPRFSGLGQLTDNYDAMVKIANNNDENEDDTPIPYNFVWLATLLDYIGHRAL</sequence>
<organism evidence="1 2">
    <name type="scientific">Kiloniella litopenaei</name>
    <dbReference type="NCBI Taxonomy" id="1549748"/>
    <lineage>
        <taxon>Bacteria</taxon>
        <taxon>Pseudomonadati</taxon>
        <taxon>Pseudomonadota</taxon>
        <taxon>Alphaproteobacteria</taxon>
        <taxon>Rhodospirillales</taxon>
        <taxon>Kiloniellaceae</taxon>
        <taxon>Kiloniella</taxon>
    </lineage>
</organism>
<gene>
    <name evidence="1" type="ORF">WH95_01350</name>
</gene>
<dbReference type="OrthoDB" id="8479684at2"/>
<dbReference type="EMBL" id="LANI01000001">
    <property type="protein sequence ID" value="KKJ78749.1"/>
    <property type="molecule type" value="Genomic_DNA"/>
</dbReference>
<keyword evidence="2" id="KW-1185">Reference proteome</keyword>
<dbReference type="AlphaFoldDB" id="A0A0M2RE89"/>
<evidence type="ECO:0000313" key="2">
    <source>
        <dbReference type="Proteomes" id="UP000034491"/>
    </source>
</evidence>
<accession>A0A0M2RE89</accession>
<dbReference type="Proteomes" id="UP000034491">
    <property type="component" value="Unassembled WGS sequence"/>
</dbReference>
<dbReference type="STRING" id="1549748.WH95_01350"/>
<protein>
    <submittedName>
        <fullName evidence="1">Uncharacterized protein</fullName>
    </submittedName>
</protein>
<evidence type="ECO:0000313" key="1">
    <source>
        <dbReference type="EMBL" id="KKJ78749.1"/>
    </source>
</evidence>
<proteinExistence type="predicted"/>
<name>A0A0M2RE89_9PROT</name>
<dbReference type="RefSeq" id="WP_046501916.1">
    <property type="nucleotide sequence ID" value="NZ_LANI01000001.1"/>
</dbReference>